<organism evidence="1 2">
    <name type="scientific">Camelimonas fluminis</name>
    <dbReference type="NCBI Taxonomy" id="1576911"/>
    <lineage>
        <taxon>Bacteria</taxon>
        <taxon>Pseudomonadati</taxon>
        <taxon>Pseudomonadota</taxon>
        <taxon>Alphaproteobacteria</taxon>
        <taxon>Hyphomicrobiales</taxon>
        <taxon>Chelatococcaceae</taxon>
        <taxon>Camelimonas</taxon>
    </lineage>
</organism>
<sequence length="221" mass="23845">MATVEDYLGLITSFHRGQPRFTATVEALVTPLAGGQAFLGHMPQDFDLDDAVGVQLDVVGEWVGRSRYIELDLENVWFSFDLSGLGFDQGVWQGKYDPTTGLTALDDDNYRLLLRAKIAANSWDGTVPGAKRAFDIMFEGTGTLVFVQDNHDMTMTIGVSGAVPNALFLAILAGGYIPLKPEGVRIAYYDITSIDGGPMFGFDSSSPYLTGFDAGAWGVPA</sequence>
<comment type="caution">
    <text evidence="1">The sequence shown here is derived from an EMBL/GenBank/DDBJ whole genome shotgun (WGS) entry which is preliminary data.</text>
</comment>
<protein>
    <submittedName>
        <fullName evidence="1">DUF2612 domain-containing protein</fullName>
    </submittedName>
</protein>
<reference evidence="2" key="1">
    <citation type="journal article" date="2019" name="Int. J. Syst. Evol. Microbiol.">
        <title>The Global Catalogue of Microorganisms (GCM) 10K type strain sequencing project: providing services to taxonomists for standard genome sequencing and annotation.</title>
        <authorList>
            <consortium name="The Broad Institute Genomics Platform"/>
            <consortium name="The Broad Institute Genome Sequencing Center for Infectious Disease"/>
            <person name="Wu L."/>
            <person name="Ma J."/>
        </authorList>
    </citation>
    <scope>NUCLEOTIDE SEQUENCE [LARGE SCALE GENOMIC DNA]</scope>
    <source>
        <strain evidence="2">KCTC 42282</strain>
    </source>
</reference>
<dbReference type="Proteomes" id="UP001595704">
    <property type="component" value="Unassembled WGS sequence"/>
</dbReference>
<evidence type="ECO:0000313" key="2">
    <source>
        <dbReference type="Proteomes" id="UP001595704"/>
    </source>
</evidence>
<dbReference type="Pfam" id="PF11041">
    <property type="entry name" value="Phage_Wedge1"/>
    <property type="match status" value="1"/>
</dbReference>
<keyword evidence="2" id="KW-1185">Reference proteome</keyword>
<dbReference type="RefSeq" id="WP_191320407.1">
    <property type="nucleotide sequence ID" value="NZ_BNCG01000017.1"/>
</dbReference>
<evidence type="ECO:0000313" key="1">
    <source>
        <dbReference type="EMBL" id="MFC3638236.1"/>
    </source>
</evidence>
<proteinExistence type="predicted"/>
<accession>A0ABV7UHN1</accession>
<dbReference type="InterPro" id="IPR021283">
    <property type="entry name" value="Phage_Wedge1"/>
</dbReference>
<gene>
    <name evidence="1" type="ORF">ACFONL_12780</name>
</gene>
<dbReference type="EMBL" id="JBHRYC010000061">
    <property type="protein sequence ID" value="MFC3638236.1"/>
    <property type="molecule type" value="Genomic_DNA"/>
</dbReference>
<name>A0ABV7UHN1_9HYPH</name>